<dbReference type="InterPro" id="IPR013783">
    <property type="entry name" value="Ig-like_fold"/>
</dbReference>
<evidence type="ECO:0000259" key="11">
    <source>
        <dbReference type="PROSITE" id="PS50835"/>
    </source>
</evidence>
<keyword evidence="9" id="KW-0393">Immunoglobulin domain</keyword>
<reference evidence="13" key="2">
    <citation type="journal article" date="2007" name="PLoS Biol.">
        <title>Survey sequencing and comparative analysis of the elephant shark (Callorhinchus milii) genome.</title>
        <authorList>
            <person name="Venkatesh B."/>
            <person name="Kirkness E.F."/>
            <person name="Loh Y.H."/>
            <person name="Halpern A.L."/>
            <person name="Lee A.P."/>
            <person name="Johnson J."/>
            <person name="Dandona N."/>
            <person name="Viswanathan L.D."/>
            <person name="Tay A."/>
            <person name="Venter J.C."/>
            <person name="Strausberg R.L."/>
            <person name="Brenner S."/>
        </authorList>
    </citation>
    <scope>NUCLEOTIDE SEQUENCE [LARGE SCALE GENOMIC DNA]</scope>
</reference>
<dbReference type="SUPFAM" id="SSF48726">
    <property type="entry name" value="Immunoglobulin"/>
    <property type="match status" value="1"/>
</dbReference>
<dbReference type="Pfam" id="PF07679">
    <property type="entry name" value="I-set"/>
    <property type="match status" value="1"/>
</dbReference>
<name>A0A4W3GE92_CALMI</name>
<keyword evidence="8" id="KW-1015">Disulfide bond</keyword>
<dbReference type="STRING" id="7868.ENSCMIP00000001187"/>
<evidence type="ECO:0000256" key="8">
    <source>
        <dbReference type="ARBA" id="ARBA00023157"/>
    </source>
</evidence>
<evidence type="ECO:0000256" key="9">
    <source>
        <dbReference type="ARBA" id="ARBA00023319"/>
    </source>
</evidence>
<dbReference type="InterPro" id="IPR003599">
    <property type="entry name" value="Ig_sub"/>
</dbReference>
<evidence type="ECO:0000256" key="6">
    <source>
        <dbReference type="ARBA" id="ARBA00022989"/>
    </source>
</evidence>
<dbReference type="GO" id="GO:0016020">
    <property type="term" value="C:membrane"/>
    <property type="evidence" value="ECO:0007669"/>
    <property type="project" value="UniProtKB-SubCell"/>
</dbReference>
<evidence type="ECO:0000256" key="4">
    <source>
        <dbReference type="ARBA" id="ARBA00022729"/>
    </source>
</evidence>
<keyword evidence="5" id="KW-0677">Repeat</keyword>
<keyword evidence="2" id="KW-0433">Leucine-rich repeat</keyword>
<dbReference type="InterPro" id="IPR050467">
    <property type="entry name" value="LRFN"/>
</dbReference>
<evidence type="ECO:0000256" key="5">
    <source>
        <dbReference type="ARBA" id="ARBA00022737"/>
    </source>
</evidence>
<evidence type="ECO:0000256" key="1">
    <source>
        <dbReference type="ARBA" id="ARBA00004167"/>
    </source>
</evidence>
<evidence type="ECO:0000256" key="2">
    <source>
        <dbReference type="ARBA" id="ARBA00022614"/>
    </source>
</evidence>
<feature type="domain" description="Ig-like" evidence="11">
    <location>
        <begin position="9"/>
        <end position="124"/>
    </location>
</feature>
<evidence type="ECO:0000313" key="12">
    <source>
        <dbReference type="Ensembl" id="ENSCMIP00000001187.1"/>
    </source>
</evidence>
<reference evidence="13" key="1">
    <citation type="journal article" date="2006" name="Science">
        <title>Ancient noncoding elements conserved in the human genome.</title>
        <authorList>
            <person name="Venkatesh B."/>
            <person name="Kirkness E.F."/>
            <person name="Loh Y.H."/>
            <person name="Halpern A.L."/>
            <person name="Lee A.P."/>
            <person name="Johnson J."/>
            <person name="Dandona N."/>
            <person name="Viswanathan L.D."/>
            <person name="Tay A."/>
            <person name="Venter J.C."/>
            <person name="Strausberg R.L."/>
            <person name="Brenner S."/>
        </authorList>
    </citation>
    <scope>NUCLEOTIDE SEQUENCE [LARGE SCALE GENOMIC DNA]</scope>
</reference>
<keyword evidence="13" id="KW-1185">Reference proteome</keyword>
<reference evidence="12" key="4">
    <citation type="submission" date="2025-08" db="UniProtKB">
        <authorList>
            <consortium name="Ensembl"/>
        </authorList>
    </citation>
    <scope>IDENTIFICATION</scope>
</reference>
<organism evidence="12 13">
    <name type="scientific">Callorhinchus milii</name>
    <name type="common">Ghost shark</name>
    <dbReference type="NCBI Taxonomy" id="7868"/>
    <lineage>
        <taxon>Eukaryota</taxon>
        <taxon>Metazoa</taxon>
        <taxon>Chordata</taxon>
        <taxon>Craniata</taxon>
        <taxon>Vertebrata</taxon>
        <taxon>Chondrichthyes</taxon>
        <taxon>Holocephali</taxon>
        <taxon>Chimaeriformes</taxon>
        <taxon>Callorhinchidae</taxon>
        <taxon>Callorhinchus</taxon>
    </lineage>
</organism>
<dbReference type="GeneTree" id="ENSGT00940000154996"/>
<feature type="transmembrane region" description="Helical" evidence="10">
    <location>
        <begin position="149"/>
        <end position="174"/>
    </location>
</feature>
<dbReference type="PANTHER" id="PTHR45842:SF22">
    <property type="entry name" value="INSULIN-LIKE GROWTH FACTOR-BINDING PROTEIN COMPLEX ACID LABILE SUBUNIT ISOFORM X1"/>
    <property type="match status" value="1"/>
</dbReference>
<dbReference type="PANTHER" id="PTHR45842">
    <property type="entry name" value="SYNAPTIC ADHESION-LIKE MOLECULE SALM"/>
    <property type="match status" value="1"/>
</dbReference>
<keyword evidence="4" id="KW-0732">Signal</keyword>
<dbReference type="FunFam" id="2.60.40.10:FF:000076">
    <property type="entry name" value="Leucine-rich repeat and Ig domain-containing 4"/>
    <property type="match status" value="1"/>
</dbReference>
<sequence>GGEQFHPLPRLQELLLVGGRLLTIEPGAFRGLAQLGIKELAPRLASVSQGQTVGLQCKAEGVPKPTYTWVTPQNNSLTTQGTGRLRVLRDGTLEIRYAQLQDSGAYQCVATNEAGRDSAGAVVSVRDLLTETARVLVTGKPLALDGQTLGIVTVMGFVCFLGAVSLCFLLLVCWSRAMGPIDHTSNVDFVPQGTGSGDAESEGIRYTVKLL</sequence>
<comment type="subcellular location">
    <subcellularLocation>
        <location evidence="1">Membrane</location>
        <topology evidence="1">Single-pass membrane protein</topology>
    </subcellularLocation>
</comment>
<dbReference type="InterPro" id="IPR013098">
    <property type="entry name" value="Ig_I-set"/>
</dbReference>
<dbReference type="SMART" id="SM00408">
    <property type="entry name" value="IGc2"/>
    <property type="match status" value="1"/>
</dbReference>
<protein>
    <recommendedName>
        <fullName evidence="11">Ig-like domain-containing protein</fullName>
    </recommendedName>
</protein>
<dbReference type="AlphaFoldDB" id="A0A4W3GE92"/>
<dbReference type="Ensembl" id="ENSCMIT00000001246.1">
    <property type="protein sequence ID" value="ENSCMIP00000001187.1"/>
    <property type="gene ID" value="ENSCMIG00000000798.1"/>
</dbReference>
<dbReference type="InterPro" id="IPR007110">
    <property type="entry name" value="Ig-like_dom"/>
</dbReference>
<keyword evidence="3 10" id="KW-0812">Transmembrane</keyword>
<dbReference type="Proteomes" id="UP000314986">
    <property type="component" value="Unassembled WGS sequence"/>
</dbReference>
<evidence type="ECO:0000256" key="7">
    <source>
        <dbReference type="ARBA" id="ARBA00023136"/>
    </source>
</evidence>
<dbReference type="InterPro" id="IPR003598">
    <property type="entry name" value="Ig_sub2"/>
</dbReference>
<evidence type="ECO:0000256" key="3">
    <source>
        <dbReference type="ARBA" id="ARBA00022692"/>
    </source>
</evidence>
<proteinExistence type="predicted"/>
<reference evidence="12" key="5">
    <citation type="submission" date="2025-09" db="UniProtKB">
        <authorList>
            <consortium name="Ensembl"/>
        </authorList>
    </citation>
    <scope>IDENTIFICATION</scope>
</reference>
<keyword evidence="7 10" id="KW-0472">Membrane</keyword>
<dbReference type="PROSITE" id="PS50835">
    <property type="entry name" value="IG_LIKE"/>
    <property type="match status" value="1"/>
</dbReference>
<dbReference type="Gene3D" id="2.60.40.10">
    <property type="entry name" value="Immunoglobulins"/>
    <property type="match status" value="1"/>
</dbReference>
<reference evidence="13" key="3">
    <citation type="journal article" date="2014" name="Nature">
        <title>Elephant shark genome provides unique insights into gnathostome evolution.</title>
        <authorList>
            <consortium name="International Elephant Shark Genome Sequencing Consortium"/>
            <person name="Venkatesh B."/>
            <person name="Lee A.P."/>
            <person name="Ravi V."/>
            <person name="Maurya A.K."/>
            <person name="Lian M.M."/>
            <person name="Swann J.B."/>
            <person name="Ohta Y."/>
            <person name="Flajnik M.F."/>
            <person name="Sutoh Y."/>
            <person name="Kasahara M."/>
            <person name="Hoon S."/>
            <person name="Gangu V."/>
            <person name="Roy S.W."/>
            <person name="Irimia M."/>
            <person name="Korzh V."/>
            <person name="Kondrychyn I."/>
            <person name="Lim Z.W."/>
            <person name="Tay B.H."/>
            <person name="Tohari S."/>
            <person name="Kong K.W."/>
            <person name="Ho S."/>
            <person name="Lorente-Galdos B."/>
            <person name="Quilez J."/>
            <person name="Marques-Bonet T."/>
            <person name="Raney B.J."/>
            <person name="Ingham P.W."/>
            <person name="Tay A."/>
            <person name="Hillier L.W."/>
            <person name="Minx P."/>
            <person name="Boehm T."/>
            <person name="Wilson R.K."/>
            <person name="Brenner S."/>
            <person name="Warren W.C."/>
        </authorList>
    </citation>
    <scope>NUCLEOTIDE SEQUENCE [LARGE SCALE GENOMIC DNA]</scope>
</reference>
<evidence type="ECO:0000313" key="13">
    <source>
        <dbReference type="Proteomes" id="UP000314986"/>
    </source>
</evidence>
<evidence type="ECO:0000256" key="10">
    <source>
        <dbReference type="SAM" id="Phobius"/>
    </source>
</evidence>
<dbReference type="SMART" id="SM00409">
    <property type="entry name" value="IG"/>
    <property type="match status" value="1"/>
</dbReference>
<accession>A0A4W3GE92</accession>
<dbReference type="InParanoid" id="A0A4W3GE92"/>
<dbReference type="InterPro" id="IPR036179">
    <property type="entry name" value="Ig-like_dom_sf"/>
</dbReference>
<keyword evidence="6 10" id="KW-1133">Transmembrane helix</keyword>